<protein>
    <submittedName>
        <fullName evidence="1">Uncharacterized protein</fullName>
    </submittedName>
</protein>
<gene>
    <name evidence="1" type="ORF">Sango_0412800</name>
</gene>
<reference evidence="1" key="1">
    <citation type="submission" date="2020-06" db="EMBL/GenBank/DDBJ databases">
        <authorList>
            <person name="Li T."/>
            <person name="Hu X."/>
            <person name="Zhang T."/>
            <person name="Song X."/>
            <person name="Zhang H."/>
            <person name="Dai N."/>
            <person name="Sheng W."/>
            <person name="Hou X."/>
            <person name="Wei L."/>
        </authorList>
    </citation>
    <scope>NUCLEOTIDE SEQUENCE</scope>
    <source>
        <strain evidence="1">K16</strain>
        <tissue evidence="1">Leaf</tissue>
    </source>
</reference>
<dbReference type="Proteomes" id="UP001289374">
    <property type="component" value="Unassembled WGS sequence"/>
</dbReference>
<dbReference type="AlphaFoldDB" id="A0AAE2C452"/>
<keyword evidence="2" id="KW-1185">Reference proteome</keyword>
<proteinExistence type="predicted"/>
<evidence type="ECO:0000313" key="1">
    <source>
        <dbReference type="EMBL" id="KAK4408318.1"/>
    </source>
</evidence>
<name>A0AAE2C452_9LAMI</name>
<sequence>MEMEPQLLNVSSSYTPYVYVTAPTSPNAVTRSSSMVLYYSAPASPGRGLDDAVENQKASEVQGSSLDGFEFGTIKKFSSGMGRRFEYVMRGDPGGAAGLKHRQRGDSLATGGPLKLPPRLQWESDYDGFGRSCVSAVSSPKSPRTVCRVPFACKSFWNDDFDPFKVALQKVKEEKRGRNSHQRRSRSYSPFRVMSNCSSGFGYCSQDLEKGNSPMQVQESSHSGLLEFKGSSYARWVRAQTREGGLSARRPKSQRRFLFGQRLRLVSTKNDGLDKPTSDNGKYVKQNRGNVSKLQKLRAVLLRYASFGRENRGCKQTEDKLERSETEIS</sequence>
<dbReference type="EMBL" id="JACGWL010000002">
    <property type="protein sequence ID" value="KAK4408318.1"/>
    <property type="molecule type" value="Genomic_DNA"/>
</dbReference>
<comment type="caution">
    <text evidence="1">The sequence shown here is derived from an EMBL/GenBank/DDBJ whole genome shotgun (WGS) entry which is preliminary data.</text>
</comment>
<reference evidence="1" key="2">
    <citation type="journal article" date="2024" name="Plant">
        <title>Genomic evolution and insights into agronomic trait innovations of Sesamum species.</title>
        <authorList>
            <person name="Miao H."/>
            <person name="Wang L."/>
            <person name="Qu L."/>
            <person name="Liu H."/>
            <person name="Sun Y."/>
            <person name="Le M."/>
            <person name="Wang Q."/>
            <person name="Wei S."/>
            <person name="Zheng Y."/>
            <person name="Lin W."/>
            <person name="Duan Y."/>
            <person name="Cao H."/>
            <person name="Xiong S."/>
            <person name="Wang X."/>
            <person name="Wei L."/>
            <person name="Li C."/>
            <person name="Ma Q."/>
            <person name="Ju M."/>
            <person name="Zhao R."/>
            <person name="Li G."/>
            <person name="Mu C."/>
            <person name="Tian Q."/>
            <person name="Mei H."/>
            <person name="Zhang T."/>
            <person name="Gao T."/>
            <person name="Zhang H."/>
        </authorList>
    </citation>
    <scope>NUCLEOTIDE SEQUENCE</scope>
    <source>
        <strain evidence="1">K16</strain>
    </source>
</reference>
<organism evidence="1 2">
    <name type="scientific">Sesamum angolense</name>
    <dbReference type="NCBI Taxonomy" id="2727404"/>
    <lineage>
        <taxon>Eukaryota</taxon>
        <taxon>Viridiplantae</taxon>
        <taxon>Streptophyta</taxon>
        <taxon>Embryophyta</taxon>
        <taxon>Tracheophyta</taxon>
        <taxon>Spermatophyta</taxon>
        <taxon>Magnoliopsida</taxon>
        <taxon>eudicotyledons</taxon>
        <taxon>Gunneridae</taxon>
        <taxon>Pentapetalae</taxon>
        <taxon>asterids</taxon>
        <taxon>lamiids</taxon>
        <taxon>Lamiales</taxon>
        <taxon>Pedaliaceae</taxon>
        <taxon>Sesamum</taxon>
    </lineage>
</organism>
<accession>A0AAE2C452</accession>
<evidence type="ECO:0000313" key="2">
    <source>
        <dbReference type="Proteomes" id="UP001289374"/>
    </source>
</evidence>